<accession>A0A315Z7S2</accession>
<evidence type="ECO:0000313" key="1">
    <source>
        <dbReference type="EMBL" id="PWJ39975.1"/>
    </source>
</evidence>
<name>A0A315Z7S2_SEDFL</name>
<organism evidence="1 2">
    <name type="scientific">Sediminitomix flava</name>
    <dbReference type="NCBI Taxonomy" id="379075"/>
    <lineage>
        <taxon>Bacteria</taxon>
        <taxon>Pseudomonadati</taxon>
        <taxon>Bacteroidota</taxon>
        <taxon>Cytophagia</taxon>
        <taxon>Cytophagales</taxon>
        <taxon>Flammeovirgaceae</taxon>
        <taxon>Sediminitomix</taxon>
    </lineage>
</organism>
<dbReference type="Gene3D" id="1.10.3680.10">
    <property type="entry name" value="TerB-like"/>
    <property type="match status" value="1"/>
</dbReference>
<evidence type="ECO:0008006" key="3">
    <source>
        <dbReference type="Google" id="ProtNLM"/>
    </source>
</evidence>
<comment type="caution">
    <text evidence="1">The sequence shown here is derived from an EMBL/GenBank/DDBJ whole genome shotgun (WGS) entry which is preliminary data.</text>
</comment>
<protein>
    <recommendedName>
        <fullName evidence="3">Tellurite resistance protein TerB</fullName>
    </recommendedName>
</protein>
<dbReference type="InterPro" id="IPR029024">
    <property type="entry name" value="TerB-like"/>
</dbReference>
<reference evidence="1 2" key="1">
    <citation type="submission" date="2018-03" db="EMBL/GenBank/DDBJ databases">
        <title>Genomic Encyclopedia of Archaeal and Bacterial Type Strains, Phase II (KMG-II): from individual species to whole genera.</title>
        <authorList>
            <person name="Goeker M."/>
        </authorList>
    </citation>
    <scope>NUCLEOTIDE SEQUENCE [LARGE SCALE GENOMIC DNA]</scope>
    <source>
        <strain evidence="1 2">DSM 28229</strain>
    </source>
</reference>
<keyword evidence="2" id="KW-1185">Reference proteome</keyword>
<dbReference type="EMBL" id="QGDO01000005">
    <property type="protein sequence ID" value="PWJ39975.1"/>
    <property type="molecule type" value="Genomic_DNA"/>
</dbReference>
<dbReference type="AlphaFoldDB" id="A0A315Z7S2"/>
<dbReference type="Proteomes" id="UP000245535">
    <property type="component" value="Unassembled WGS sequence"/>
</dbReference>
<gene>
    <name evidence="1" type="ORF">BC781_10538</name>
</gene>
<sequence>MQNLNNETIIIGLYESYKKESSSKIELDNFYTLFTYFPCLLIVACDGVIDDEEWVYVKYLARFMADTHRDEVSEDRYAELIDDFYNELVFLSDNLDEWEGKLIEGLRSYLEAHEYEKDDILDILTLFAEASDGVSDIEEVTIENLKTRLELES</sequence>
<dbReference type="RefSeq" id="WP_109620284.1">
    <property type="nucleotide sequence ID" value="NZ_QGDO01000005.1"/>
</dbReference>
<proteinExistence type="predicted"/>
<evidence type="ECO:0000313" key="2">
    <source>
        <dbReference type="Proteomes" id="UP000245535"/>
    </source>
</evidence>
<dbReference type="OrthoDB" id="979337at2"/>